<gene>
    <name evidence="2" type="ORF">A2637_01680</name>
</gene>
<dbReference type="InterPro" id="IPR014729">
    <property type="entry name" value="Rossmann-like_a/b/a_fold"/>
</dbReference>
<evidence type="ECO:0000313" key="2">
    <source>
        <dbReference type="EMBL" id="OGI47603.1"/>
    </source>
</evidence>
<name>A0A1F6TR35_9PROT</name>
<feature type="domain" description="UspA" evidence="1">
    <location>
        <begin position="5"/>
        <end position="150"/>
    </location>
</feature>
<comment type="caution">
    <text evidence="2">The sequence shown here is derived from an EMBL/GenBank/DDBJ whole genome shotgun (WGS) entry which is preliminary data.</text>
</comment>
<protein>
    <recommendedName>
        <fullName evidence="1">UspA domain-containing protein</fullName>
    </recommendedName>
</protein>
<sequence>MWKPKHILLASHGTDGARAAEKLAYAFCRHGTALHHLIVVPDLWKGMLGDDWLNNASTRATFGRYVESELEREIRAHVKRMRRETAKRRIRYRYELVQGKPTECLIARAADGPVDLIVLGSPRPKGRTGLRSRMLDERLFRALRAPVIVAPYPK</sequence>
<dbReference type="AlphaFoldDB" id="A0A1F6TR35"/>
<dbReference type="Gene3D" id="3.40.50.620">
    <property type="entry name" value="HUPs"/>
    <property type="match status" value="1"/>
</dbReference>
<evidence type="ECO:0000259" key="1">
    <source>
        <dbReference type="Pfam" id="PF00582"/>
    </source>
</evidence>
<evidence type="ECO:0000313" key="3">
    <source>
        <dbReference type="Proteomes" id="UP000179360"/>
    </source>
</evidence>
<dbReference type="Pfam" id="PF00582">
    <property type="entry name" value="Usp"/>
    <property type="match status" value="1"/>
</dbReference>
<dbReference type="SUPFAM" id="SSF52402">
    <property type="entry name" value="Adenine nucleotide alpha hydrolases-like"/>
    <property type="match status" value="1"/>
</dbReference>
<accession>A0A1F6TR35</accession>
<proteinExistence type="predicted"/>
<dbReference type="EMBL" id="MFSY01000014">
    <property type="protein sequence ID" value="OGI47603.1"/>
    <property type="molecule type" value="Genomic_DNA"/>
</dbReference>
<dbReference type="STRING" id="1817764.A2637_01680"/>
<reference evidence="2 3" key="1">
    <citation type="journal article" date="2016" name="Nat. Commun.">
        <title>Thousands of microbial genomes shed light on interconnected biogeochemical processes in an aquifer system.</title>
        <authorList>
            <person name="Anantharaman K."/>
            <person name="Brown C.T."/>
            <person name="Hug L.A."/>
            <person name="Sharon I."/>
            <person name="Castelle C.J."/>
            <person name="Probst A.J."/>
            <person name="Thomas B.C."/>
            <person name="Singh A."/>
            <person name="Wilkins M.J."/>
            <person name="Karaoz U."/>
            <person name="Brodie E.L."/>
            <person name="Williams K.H."/>
            <person name="Hubbard S.S."/>
            <person name="Banfield J.F."/>
        </authorList>
    </citation>
    <scope>NUCLEOTIDE SEQUENCE [LARGE SCALE GENOMIC DNA]</scope>
</reference>
<dbReference type="Proteomes" id="UP000179360">
    <property type="component" value="Unassembled WGS sequence"/>
</dbReference>
<dbReference type="CDD" id="cd00293">
    <property type="entry name" value="USP-like"/>
    <property type="match status" value="1"/>
</dbReference>
<organism evidence="2 3">
    <name type="scientific">Candidatus Muproteobacteria bacterium RIFCSPHIGHO2_01_FULL_65_16</name>
    <dbReference type="NCBI Taxonomy" id="1817764"/>
    <lineage>
        <taxon>Bacteria</taxon>
        <taxon>Pseudomonadati</taxon>
        <taxon>Pseudomonadota</taxon>
        <taxon>Candidatus Muproteobacteria</taxon>
    </lineage>
</organism>
<dbReference type="InterPro" id="IPR006016">
    <property type="entry name" value="UspA"/>
</dbReference>